<feature type="region of interest" description="Disordered" evidence="1">
    <location>
        <begin position="221"/>
        <end position="269"/>
    </location>
</feature>
<dbReference type="Proteomes" id="UP000015100">
    <property type="component" value="Unassembled WGS sequence"/>
</dbReference>
<name>S8AYB3_DACHA</name>
<dbReference type="AlphaFoldDB" id="S8AYB3"/>
<dbReference type="OrthoDB" id="10649548at2759"/>
<accession>S8AYB3</accession>
<sequence>MQLLSRHILWIYIGSIFLAVTSAVVIDVSFAQDDPAQSQATKLRLCYPVNGPAIRNWDFGLKYAPLYMVNSGTETCEDRGGHGFWTIKDEMPVQPNVGEDYFSLNTVDGNYVIFKEDTFSDLNWASFHIGTEAKNPGFSKAIFTNNNHHMTSGSTGTGNDRVMTGDTLKFVGSRRKLSSNFQVKGNPTRGQGGVNTYIVAYSKRPSLTPGELRQTLDFTVAATPPPLGSSDETTSSDDDSGNDPVDYFFSNENSRDISEPSPSFPPGLIDVNEDFGLLGNLQQQIARQDRDIPESGDDLYNSILADIASEVDTQPVADDGVNWDTTFAREDATLNEPVVIPPRLRYKRPYNGPAWLKSVSGLGSSSDTTQPSDMIPPLPSPARKSQNLVLPQIEEAPQELEDTEVTESVEVAAKPDGSIETSGLETFMDAPANLPPTIGSFNELAAEYDPLEAEVDAVLDITGAELGPHNRPSVPARGSINVLGGLPWSDESETSKIASELDWYDELPWQGVDEAVVGDEVVEDLINEEVVAVAGDTRAGGGDFSTMIQQLNGDLDRIIASPLAGSIGDLNIQWAQALVAQGKVTQIMNRILEARAALEKK</sequence>
<protein>
    <submittedName>
        <fullName evidence="2">Uncharacterized protein</fullName>
    </submittedName>
</protein>
<gene>
    <name evidence="2" type="ORF">H072_38</name>
</gene>
<evidence type="ECO:0000256" key="1">
    <source>
        <dbReference type="SAM" id="MobiDB-lite"/>
    </source>
</evidence>
<evidence type="ECO:0000313" key="2">
    <source>
        <dbReference type="EMBL" id="EPS45996.1"/>
    </source>
</evidence>
<comment type="caution">
    <text evidence="2">The sequence shown here is derived from an EMBL/GenBank/DDBJ whole genome shotgun (WGS) entry which is preliminary data.</text>
</comment>
<keyword evidence="3" id="KW-1185">Reference proteome</keyword>
<proteinExistence type="predicted"/>
<reference evidence="2 3" key="1">
    <citation type="journal article" date="2013" name="PLoS Genet.">
        <title>Genomic mechanisms accounting for the adaptation to parasitism in nematode-trapping fungi.</title>
        <authorList>
            <person name="Meerupati T."/>
            <person name="Andersson K.M."/>
            <person name="Friman E."/>
            <person name="Kumar D."/>
            <person name="Tunlid A."/>
            <person name="Ahren D."/>
        </authorList>
    </citation>
    <scope>NUCLEOTIDE SEQUENCE [LARGE SCALE GENOMIC DNA]</scope>
    <source>
        <strain evidence="2 3">CBS 200.50</strain>
    </source>
</reference>
<dbReference type="EMBL" id="AQGS01000001">
    <property type="protein sequence ID" value="EPS45996.1"/>
    <property type="molecule type" value="Genomic_DNA"/>
</dbReference>
<dbReference type="HOGENOM" id="CLU_454155_0_0_1"/>
<organism evidence="2 3">
    <name type="scientific">Dactylellina haptotyla (strain CBS 200.50)</name>
    <name type="common">Nematode-trapping fungus</name>
    <name type="synonym">Monacrosporium haptotylum</name>
    <dbReference type="NCBI Taxonomy" id="1284197"/>
    <lineage>
        <taxon>Eukaryota</taxon>
        <taxon>Fungi</taxon>
        <taxon>Dikarya</taxon>
        <taxon>Ascomycota</taxon>
        <taxon>Pezizomycotina</taxon>
        <taxon>Orbiliomycetes</taxon>
        <taxon>Orbiliales</taxon>
        <taxon>Orbiliaceae</taxon>
        <taxon>Dactylellina</taxon>
    </lineage>
</organism>
<reference evidence="3" key="2">
    <citation type="submission" date="2013-04" db="EMBL/GenBank/DDBJ databases">
        <title>Genomic mechanisms accounting for the adaptation to parasitism in nematode-trapping fungi.</title>
        <authorList>
            <person name="Ahren D.G."/>
        </authorList>
    </citation>
    <scope>NUCLEOTIDE SEQUENCE [LARGE SCALE GENOMIC DNA]</scope>
    <source>
        <strain evidence="3">CBS 200.50</strain>
    </source>
</reference>
<evidence type="ECO:0000313" key="3">
    <source>
        <dbReference type="Proteomes" id="UP000015100"/>
    </source>
</evidence>